<accession>A0A8S9ZRE0</accession>
<proteinExistence type="predicted"/>
<reference evidence="1" key="1">
    <citation type="journal article" date="2020" name="Ecol. Evol.">
        <title>Genome structure and content of the rice root-knot nematode (Meloidogyne graminicola).</title>
        <authorList>
            <person name="Phan N.T."/>
            <person name="Danchin E.G.J."/>
            <person name="Klopp C."/>
            <person name="Perfus-Barbeoch L."/>
            <person name="Kozlowski D.K."/>
            <person name="Koutsovoulos G.D."/>
            <person name="Lopez-Roques C."/>
            <person name="Bouchez O."/>
            <person name="Zahm M."/>
            <person name="Besnard G."/>
            <person name="Bellafiore S."/>
        </authorList>
    </citation>
    <scope>NUCLEOTIDE SEQUENCE</scope>
    <source>
        <strain evidence="1">VN-18</strain>
    </source>
</reference>
<dbReference type="AlphaFoldDB" id="A0A8S9ZRE0"/>
<evidence type="ECO:0000313" key="2">
    <source>
        <dbReference type="Proteomes" id="UP000605970"/>
    </source>
</evidence>
<evidence type="ECO:0000313" key="1">
    <source>
        <dbReference type="EMBL" id="KAF7635627.1"/>
    </source>
</evidence>
<gene>
    <name evidence="1" type="ORF">Mgra_00005016</name>
</gene>
<comment type="caution">
    <text evidence="1">The sequence shown here is derived from an EMBL/GenBank/DDBJ whole genome shotgun (WGS) entry which is preliminary data.</text>
</comment>
<sequence length="76" mass="8793">MSKSQFLGGHKMKNKWPKILKFLKNFGNSIKIIKPKFKKNKFLAMCPFTFTRHKIVCAVTSPKFPSFCPPYTISPL</sequence>
<keyword evidence="2" id="KW-1185">Reference proteome</keyword>
<name>A0A8S9ZRE0_9BILA</name>
<organism evidence="1 2">
    <name type="scientific">Meloidogyne graminicola</name>
    <dbReference type="NCBI Taxonomy" id="189291"/>
    <lineage>
        <taxon>Eukaryota</taxon>
        <taxon>Metazoa</taxon>
        <taxon>Ecdysozoa</taxon>
        <taxon>Nematoda</taxon>
        <taxon>Chromadorea</taxon>
        <taxon>Rhabditida</taxon>
        <taxon>Tylenchina</taxon>
        <taxon>Tylenchomorpha</taxon>
        <taxon>Tylenchoidea</taxon>
        <taxon>Meloidogynidae</taxon>
        <taxon>Meloidogyninae</taxon>
        <taxon>Meloidogyne</taxon>
    </lineage>
</organism>
<dbReference type="EMBL" id="JABEBT010000040">
    <property type="protein sequence ID" value="KAF7635627.1"/>
    <property type="molecule type" value="Genomic_DNA"/>
</dbReference>
<protein>
    <submittedName>
        <fullName evidence="1">Uncharacterized protein</fullName>
    </submittedName>
</protein>
<dbReference type="Proteomes" id="UP000605970">
    <property type="component" value="Unassembled WGS sequence"/>
</dbReference>